<dbReference type="SUPFAM" id="SSF57667">
    <property type="entry name" value="beta-beta-alpha zinc fingers"/>
    <property type="match status" value="3"/>
</dbReference>
<keyword evidence="6" id="KW-0805">Transcription regulation</keyword>
<name>A0A8J5MT92_HOMAM</name>
<evidence type="ECO:0000256" key="5">
    <source>
        <dbReference type="ARBA" id="ARBA00022833"/>
    </source>
</evidence>
<evidence type="ECO:0000256" key="3">
    <source>
        <dbReference type="ARBA" id="ARBA00022737"/>
    </source>
</evidence>
<keyword evidence="13" id="KW-1185">Reference proteome</keyword>
<sequence length="178" mass="20492">MLQLLEAVDSHTYQDKAIGIKIVDAGKMYIGVDILLTFTYMERQAQTDGRRTTGEWQGLNTSGMMHECPHCAYSTVYLNQLWKHISSMHTGAKPYICPYCPYRTTRNTLLKEHINTHTGERPFSCSYCPYSSSHRNILKRHIRTHTGEKPYTCTMCSYRAASKTNLNSHLLTHKKKDL</sequence>
<dbReference type="InterPro" id="IPR050527">
    <property type="entry name" value="Snail/Krueppel_Znf"/>
</dbReference>
<organism evidence="12 13">
    <name type="scientific">Homarus americanus</name>
    <name type="common">American lobster</name>
    <dbReference type="NCBI Taxonomy" id="6706"/>
    <lineage>
        <taxon>Eukaryota</taxon>
        <taxon>Metazoa</taxon>
        <taxon>Ecdysozoa</taxon>
        <taxon>Arthropoda</taxon>
        <taxon>Crustacea</taxon>
        <taxon>Multicrustacea</taxon>
        <taxon>Malacostraca</taxon>
        <taxon>Eumalacostraca</taxon>
        <taxon>Eucarida</taxon>
        <taxon>Decapoda</taxon>
        <taxon>Pleocyemata</taxon>
        <taxon>Astacidea</taxon>
        <taxon>Nephropoidea</taxon>
        <taxon>Nephropidae</taxon>
        <taxon>Homarus</taxon>
    </lineage>
</organism>
<dbReference type="GO" id="GO:0000981">
    <property type="term" value="F:DNA-binding transcription factor activity, RNA polymerase II-specific"/>
    <property type="evidence" value="ECO:0007669"/>
    <property type="project" value="TreeGrafter"/>
</dbReference>
<dbReference type="Proteomes" id="UP000747542">
    <property type="component" value="Unassembled WGS sequence"/>
</dbReference>
<dbReference type="FunFam" id="3.30.160.60:FF:000395">
    <property type="entry name" value="zinc finger protein 513"/>
    <property type="match status" value="1"/>
</dbReference>
<dbReference type="GO" id="GO:0000978">
    <property type="term" value="F:RNA polymerase II cis-regulatory region sequence-specific DNA binding"/>
    <property type="evidence" value="ECO:0007669"/>
    <property type="project" value="TreeGrafter"/>
</dbReference>
<evidence type="ECO:0000256" key="2">
    <source>
        <dbReference type="ARBA" id="ARBA00022723"/>
    </source>
</evidence>
<dbReference type="PROSITE" id="PS50157">
    <property type="entry name" value="ZINC_FINGER_C2H2_2"/>
    <property type="match status" value="4"/>
</dbReference>
<dbReference type="GO" id="GO:0008270">
    <property type="term" value="F:zinc ion binding"/>
    <property type="evidence" value="ECO:0007669"/>
    <property type="project" value="UniProtKB-KW"/>
</dbReference>
<dbReference type="EMBL" id="JAHLQT010027705">
    <property type="protein sequence ID" value="KAG7162561.1"/>
    <property type="molecule type" value="Genomic_DNA"/>
</dbReference>
<keyword evidence="4 10" id="KW-0863">Zinc-finger</keyword>
<feature type="domain" description="C2H2-type" evidence="11">
    <location>
        <begin position="95"/>
        <end position="122"/>
    </location>
</feature>
<accession>A0A8J5MT92</accession>
<dbReference type="AlphaFoldDB" id="A0A8J5MT92"/>
<evidence type="ECO:0000256" key="8">
    <source>
        <dbReference type="ARBA" id="ARBA00023242"/>
    </source>
</evidence>
<evidence type="ECO:0000256" key="9">
    <source>
        <dbReference type="ARBA" id="ARBA00037948"/>
    </source>
</evidence>
<comment type="caution">
    <text evidence="12">The sequence shown here is derived from an EMBL/GenBank/DDBJ whole genome shotgun (WGS) entry which is preliminary data.</text>
</comment>
<dbReference type="Gene3D" id="3.30.160.60">
    <property type="entry name" value="Classic Zinc Finger"/>
    <property type="match status" value="3"/>
</dbReference>
<keyword evidence="5" id="KW-0862">Zinc</keyword>
<proteinExistence type="inferred from homology"/>
<gene>
    <name evidence="12" type="primary">Ctcf-L1</name>
    <name evidence="12" type="ORF">Hamer_G008125</name>
</gene>
<feature type="domain" description="C2H2-type" evidence="11">
    <location>
        <begin position="123"/>
        <end position="150"/>
    </location>
</feature>
<comment type="similarity">
    <text evidence="9">Belongs to the snail C2H2-type zinc-finger protein family.</text>
</comment>
<reference evidence="12" key="1">
    <citation type="journal article" date="2021" name="Sci. Adv.">
        <title>The American lobster genome reveals insights on longevity, neural, and immune adaptations.</title>
        <authorList>
            <person name="Polinski J.M."/>
            <person name="Zimin A.V."/>
            <person name="Clark K.F."/>
            <person name="Kohn A.B."/>
            <person name="Sadowski N."/>
            <person name="Timp W."/>
            <person name="Ptitsyn A."/>
            <person name="Khanna P."/>
            <person name="Romanova D.Y."/>
            <person name="Williams P."/>
            <person name="Greenwood S.J."/>
            <person name="Moroz L.L."/>
            <person name="Walt D.R."/>
            <person name="Bodnar A.G."/>
        </authorList>
    </citation>
    <scope>NUCLEOTIDE SEQUENCE</scope>
    <source>
        <strain evidence="12">GMGI-L3</strain>
    </source>
</reference>
<evidence type="ECO:0000256" key="1">
    <source>
        <dbReference type="ARBA" id="ARBA00004123"/>
    </source>
</evidence>
<keyword evidence="3" id="KW-0677">Repeat</keyword>
<keyword evidence="8" id="KW-0539">Nucleus</keyword>
<keyword evidence="2" id="KW-0479">Metal-binding</keyword>
<dbReference type="PANTHER" id="PTHR24388:SF43">
    <property type="entry name" value="ZINC FINGER PROTEIN 513"/>
    <property type="match status" value="1"/>
</dbReference>
<dbReference type="FunFam" id="3.30.160.60:FF:000446">
    <property type="entry name" value="Zinc finger protein"/>
    <property type="match status" value="1"/>
</dbReference>
<dbReference type="InterPro" id="IPR036236">
    <property type="entry name" value="Znf_C2H2_sf"/>
</dbReference>
<feature type="domain" description="C2H2-type" evidence="11">
    <location>
        <begin position="66"/>
        <end position="94"/>
    </location>
</feature>
<dbReference type="FunFam" id="3.30.160.60:FF:001249">
    <property type="entry name" value="CTCF"/>
    <property type="match status" value="1"/>
</dbReference>
<dbReference type="Pfam" id="PF00096">
    <property type="entry name" value="zf-C2H2"/>
    <property type="match status" value="2"/>
</dbReference>
<evidence type="ECO:0000313" key="12">
    <source>
        <dbReference type="EMBL" id="KAG7162561.1"/>
    </source>
</evidence>
<evidence type="ECO:0000259" key="11">
    <source>
        <dbReference type="PROSITE" id="PS50157"/>
    </source>
</evidence>
<dbReference type="PANTHER" id="PTHR24388">
    <property type="entry name" value="ZINC FINGER PROTEIN"/>
    <property type="match status" value="1"/>
</dbReference>
<dbReference type="InterPro" id="IPR013087">
    <property type="entry name" value="Znf_C2H2_type"/>
</dbReference>
<comment type="subcellular location">
    <subcellularLocation>
        <location evidence="1">Nucleus</location>
    </subcellularLocation>
</comment>
<dbReference type="GO" id="GO:0005634">
    <property type="term" value="C:nucleus"/>
    <property type="evidence" value="ECO:0007669"/>
    <property type="project" value="UniProtKB-SubCell"/>
</dbReference>
<feature type="domain" description="C2H2-type" evidence="11">
    <location>
        <begin position="151"/>
        <end position="178"/>
    </location>
</feature>
<evidence type="ECO:0000256" key="7">
    <source>
        <dbReference type="ARBA" id="ARBA00023163"/>
    </source>
</evidence>
<evidence type="ECO:0000256" key="10">
    <source>
        <dbReference type="PROSITE-ProRule" id="PRU00042"/>
    </source>
</evidence>
<keyword evidence="7" id="KW-0804">Transcription</keyword>
<protein>
    <submittedName>
        <fullName evidence="12">Transcriptional repressor CTCF-like 1</fullName>
    </submittedName>
</protein>
<evidence type="ECO:0000256" key="4">
    <source>
        <dbReference type="ARBA" id="ARBA00022771"/>
    </source>
</evidence>
<evidence type="ECO:0000256" key="6">
    <source>
        <dbReference type="ARBA" id="ARBA00023015"/>
    </source>
</evidence>
<evidence type="ECO:0000313" key="13">
    <source>
        <dbReference type="Proteomes" id="UP000747542"/>
    </source>
</evidence>
<dbReference type="SMART" id="SM00355">
    <property type="entry name" value="ZnF_C2H2"/>
    <property type="match status" value="4"/>
</dbReference>